<dbReference type="Proteomes" id="UP000693981">
    <property type="component" value="Unassembled WGS sequence"/>
</dbReference>
<evidence type="ECO:0000313" key="7">
    <source>
        <dbReference type="Proteomes" id="UP000693981"/>
    </source>
</evidence>
<keyword evidence="7" id="KW-1185">Reference proteome</keyword>
<reference evidence="6" key="1">
    <citation type="submission" date="2021-02" db="EMBL/GenBank/DDBJ databases">
        <authorList>
            <person name="Palmer J.M."/>
        </authorList>
    </citation>
    <scope>NUCLEOTIDE SEQUENCE</scope>
    <source>
        <strain evidence="6">SCRP23</strain>
    </source>
</reference>
<evidence type="ECO:0000256" key="3">
    <source>
        <dbReference type="ARBA" id="ARBA00022525"/>
    </source>
</evidence>
<protein>
    <recommendedName>
        <fullName evidence="5">RxLR effector protein</fullName>
    </recommendedName>
</protein>
<evidence type="ECO:0000256" key="1">
    <source>
        <dbReference type="ARBA" id="ARBA00004613"/>
    </source>
</evidence>
<name>A0A8T1WYR1_9STRA</name>
<accession>A0A8T1WYR1</accession>
<gene>
    <name evidence="6" type="ORF">PHYBOEH_000834</name>
</gene>
<keyword evidence="3 5" id="KW-0964">Secreted</keyword>
<sequence length="139" mass="15632">MRLYDVLLVAAVTLLASAHAVAGKMSSAQTMAATTTGTSLVAPVHSLGRAQVNEDNTKRILRLSNEDQEERAKLGDLTKFIKGIKEGRDHKAQLQRNHQELKKFYDEGILTPENLQYMKDQNMISSKKFAKYEKLLNEQ</sequence>
<feature type="signal peptide" evidence="5">
    <location>
        <begin position="1"/>
        <end position="23"/>
    </location>
</feature>
<dbReference type="InterPro" id="IPR031825">
    <property type="entry name" value="RXLR"/>
</dbReference>
<comment type="caution">
    <text evidence="6">The sequence shown here is derived from an EMBL/GenBank/DDBJ whole genome shotgun (WGS) entry which is preliminary data.</text>
</comment>
<dbReference type="Pfam" id="PF16810">
    <property type="entry name" value="RXLR"/>
    <property type="match status" value="1"/>
</dbReference>
<evidence type="ECO:0000256" key="4">
    <source>
        <dbReference type="ARBA" id="ARBA00022729"/>
    </source>
</evidence>
<keyword evidence="4 5" id="KW-0732">Signal</keyword>
<evidence type="ECO:0000256" key="2">
    <source>
        <dbReference type="ARBA" id="ARBA00010400"/>
    </source>
</evidence>
<comment type="subcellular location">
    <subcellularLocation>
        <location evidence="1 5">Secreted</location>
    </subcellularLocation>
</comment>
<dbReference type="GO" id="GO:0005576">
    <property type="term" value="C:extracellular region"/>
    <property type="evidence" value="ECO:0007669"/>
    <property type="project" value="UniProtKB-SubCell"/>
</dbReference>
<comment type="function">
    <text evidence="5">Effector that suppresses plant defense responses during pathogen infection.</text>
</comment>
<feature type="chain" id="PRO_5035970145" description="RxLR effector protein" evidence="5">
    <location>
        <begin position="24"/>
        <end position="139"/>
    </location>
</feature>
<evidence type="ECO:0000256" key="5">
    <source>
        <dbReference type="RuleBase" id="RU367124"/>
    </source>
</evidence>
<proteinExistence type="inferred from homology"/>
<evidence type="ECO:0000313" key="6">
    <source>
        <dbReference type="EMBL" id="KAG7397378.1"/>
    </source>
</evidence>
<organism evidence="6 7">
    <name type="scientific">Phytophthora boehmeriae</name>
    <dbReference type="NCBI Taxonomy" id="109152"/>
    <lineage>
        <taxon>Eukaryota</taxon>
        <taxon>Sar</taxon>
        <taxon>Stramenopiles</taxon>
        <taxon>Oomycota</taxon>
        <taxon>Peronosporomycetes</taxon>
        <taxon>Peronosporales</taxon>
        <taxon>Peronosporaceae</taxon>
        <taxon>Phytophthora</taxon>
    </lineage>
</organism>
<comment type="similarity">
    <text evidence="2 5">Belongs to the RxLR effector family.</text>
</comment>
<dbReference type="AlphaFoldDB" id="A0A8T1WYR1"/>
<dbReference type="EMBL" id="JAGDFL010000115">
    <property type="protein sequence ID" value="KAG7397378.1"/>
    <property type="molecule type" value="Genomic_DNA"/>
</dbReference>
<comment type="domain">
    <text evidence="5">The RxLR-dEER motif acts to carry the protein into the host cell cytoplasm through binding to cell surface phosphatidylinositol-3-phosphate.</text>
</comment>